<reference evidence="1" key="1">
    <citation type="submission" date="2021-05" db="EMBL/GenBank/DDBJ databases">
        <authorList>
            <person name="Scholz U."/>
            <person name="Mascher M."/>
            <person name="Fiebig A."/>
        </authorList>
    </citation>
    <scope>NUCLEOTIDE SEQUENCE [LARGE SCALE GENOMIC DNA]</scope>
</reference>
<dbReference type="EnsemblPlants" id="AVESA.00010b.r2.6CG1104280.1">
    <property type="protein sequence ID" value="AVESA.00010b.r2.6CG1104280.1.CDS.1"/>
    <property type="gene ID" value="AVESA.00010b.r2.6CG1104280"/>
</dbReference>
<protein>
    <submittedName>
        <fullName evidence="1">Uncharacterized protein</fullName>
    </submittedName>
</protein>
<evidence type="ECO:0000313" key="2">
    <source>
        <dbReference type="Proteomes" id="UP001732700"/>
    </source>
</evidence>
<accession>A0ACD5Z6U7</accession>
<organism evidence="1 2">
    <name type="scientific">Avena sativa</name>
    <name type="common">Oat</name>
    <dbReference type="NCBI Taxonomy" id="4498"/>
    <lineage>
        <taxon>Eukaryota</taxon>
        <taxon>Viridiplantae</taxon>
        <taxon>Streptophyta</taxon>
        <taxon>Embryophyta</taxon>
        <taxon>Tracheophyta</taxon>
        <taxon>Spermatophyta</taxon>
        <taxon>Magnoliopsida</taxon>
        <taxon>Liliopsida</taxon>
        <taxon>Poales</taxon>
        <taxon>Poaceae</taxon>
        <taxon>BOP clade</taxon>
        <taxon>Pooideae</taxon>
        <taxon>Poodae</taxon>
        <taxon>Poeae</taxon>
        <taxon>Poeae Chloroplast Group 1 (Aveneae type)</taxon>
        <taxon>Aveninae</taxon>
        <taxon>Avena</taxon>
    </lineage>
</organism>
<dbReference type="Proteomes" id="UP001732700">
    <property type="component" value="Chromosome 6C"/>
</dbReference>
<sequence>MSSSSAGYVAVPALFNDFDGTNYAEFIGFMRIHMHSLRLWGLLSGEVSCPPRPVAPMAPIPPTPPVLDAYASEADKTASKTADDAAMEAYDQQVSLYSDVLASYRDDLTAYTQWCDEDAHAAVVLTSSVLPQFASEFMELGSIAEMWTSLRQQYQPSGDSLYFFVLRQEHVL</sequence>
<keyword evidence="2" id="KW-1185">Reference proteome</keyword>
<proteinExistence type="predicted"/>
<evidence type="ECO:0000313" key="1">
    <source>
        <dbReference type="EnsemblPlants" id="AVESA.00010b.r2.6CG1104280.1.CDS.1"/>
    </source>
</evidence>
<reference evidence="1" key="2">
    <citation type="submission" date="2025-09" db="UniProtKB">
        <authorList>
            <consortium name="EnsemblPlants"/>
        </authorList>
    </citation>
    <scope>IDENTIFICATION</scope>
</reference>
<name>A0ACD5Z6U7_AVESA</name>